<dbReference type="Gene3D" id="3.30.930.10">
    <property type="entry name" value="Bira Bifunctional Protein, Domain 2"/>
    <property type="match status" value="1"/>
</dbReference>
<evidence type="ECO:0000256" key="6">
    <source>
        <dbReference type="PIRSR" id="PIRSR016262-2"/>
    </source>
</evidence>
<comment type="pathway">
    <text evidence="1 4">Protein modification; protein lipoylation via endogenous pathway; protein N(6)-(lipoyl)lysine from octanoyl-[acyl-carrier-protein]: step 1/2.</text>
</comment>
<sequence>MRVMQQKRINDEIIDSIILVEHPEIVTIGPKASREGVVVSDDYEQTIVDRGGGITWHGPGQLVAYPIVKWDNDEQSVRKIINKIEDLVIKTLKDLGIEGYRDSAMMGVWVDGKKVCSIGLAFLHWVSRHGLALNYATPGNRIENLACCGLDVGTTTSLEKLGYKKNNDQKITRELLENTLISNIENILNRAPFEEENCNLEEFL</sequence>
<accession>A0A1B1TC13</accession>
<evidence type="ECO:0000259" key="8">
    <source>
        <dbReference type="PROSITE" id="PS51733"/>
    </source>
</evidence>
<dbReference type="InterPro" id="IPR000544">
    <property type="entry name" value="Octanoyltransferase"/>
</dbReference>
<dbReference type="EC" id="2.3.1.181" evidence="4"/>
<dbReference type="UniPathway" id="UPA00538">
    <property type="reaction ID" value="UER00592"/>
</dbReference>
<feature type="domain" description="BPL/LPL catalytic" evidence="8">
    <location>
        <begin position="11"/>
        <end position="192"/>
    </location>
</feature>
<dbReference type="NCBIfam" id="TIGR00214">
    <property type="entry name" value="lipB"/>
    <property type="match status" value="1"/>
</dbReference>
<protein>
    <recommendedName>
        <fullName evidence="4">Octanoyltransferase</fullName>
        <ecNumber evidence="4">2.3.1.181</ecNumber>
    </recommendedName>
</protein>
<dbReference type="PROSITE" id="PS51733">
    <property type="entry name" value="BPL_LPL_CATALYTIC"/>
    <property type="match status" value="1"/>
</dbReference>
<dbReference type="InterPro" id="IPR020605">
    <property type="entry name" value="Octanoyltransferase_CS"/>
</dbReference>
<dbReference type="InterPro" id="IPR004143">
    <property type="entry name" value="BPL_LPL_catalytic"/>
</dbReference>
<reference evidence="9" key="1">
    <citation type="submission" date="2014-11" db="EMBL/GenBank/DDBJ databases">
        <authorList>
            <person name="Zhu J."/>
            <person name="Qi W."/>
            <person name="Song R."/>
        </authorList>
    </citation>
    <scope>NUCLEOTIDE SEQUENCE</scope>
</reference>
<dbReference type="AlphaFoldDB" id="A0A1B1TC13"/>
<evidence type="ECO:0000256" key="2">
    <source>
        <dbReference type="ARBA" id="ARBA00022679"/>
    </source>
</evidence>
<dbReference type="SUPFAM" id="SSF55681">
    <property type="entry name" value="Class II aaRS and biotin synthetases"/>
    <property type="match status" value="1"/>
</dbReference>
<dbReference type="InterPro" id="IPR045864">
    <property type="entry name" value="aa-tRNA-synth_II/BPL/LPL"/>
</dbReference>
<proteinExistence type="inferred from homology"/>
<dbReference type="PANTHER" id="PTHR10993:SF7">
    <property type="entry name" value="LIPOYLTRANSFERASE 2, MITOCHONDRIAL-RELATED"/>
    <property type="match status" value="1"/>
</dbReference>
<dbReference type="GO" id="GO:0033819">
    <property type="term" value="F:lipoyl(octanoyl) transferase activity"/>
    <property type="evidence" value="ECO:0007669"/>
    <property type="project" value="UniProtKB-EC"/>
</dbReference>
<name>A0A1B1TC13_9ARCH</name>
<organism evidence="9">
    <name type="scientific">uncultured Poseidoniia archaeon</name>
    <dbReference type="NCBI Taxonomy" id="1697135"/>
    <lineage>
        <taxon>Archaea</taxon>
        <taxon>Methanobacteriati</taxon>
        <taxon>Thermoplasmatota</taxon>
        <taxon>Candidatus Poseidoniia</taxon>
        <taxon>environmental samples</taxon>
    </lineage>
</organism>
<dbReference type="GO" id="GO:0009249">
    <property type="term" value="P:protein lipoylation"/>
    <property type="evidence" value="ECO:0007669"/>
    <property type="project" value="InterPro"/>
</dbReference>
<evidence type="ECO:0000313" key="9">
    <source>
        <dbReference type="EMBL" id="ANV79816.1"/>
    </source>
</evidence>
<evidence type="ECO:0000256" key="1">
    <source>
        <dbReference type="ARBA" id="ARBA00004821"/>
    </source>
</evidence>
<evidence type="ECO:0000256" key="4">
    <source>
        <dbReference type="PIRNR" id="PIRNR016262"/>
    </source>
</evidence>
<feature type="site" description="Lowers pKa of active site Cys" evidence="7">
    <location>
        <position position="114"/>
    </location>
</feature>
<comment type="catalytic activity">
    <reaction evidence="4">
        <text>octanoyl-[ACP] + L-lysyl-[protein] = N(6)-octanoyl-L-lysyl-[protein] + holo-[ACP] + H(+)</text>
        <dbReference type="Rhea" id="RHEA:17665"/>
        <dbReference type="Rhea" id="RHEA-COMP:9636"/>
        <dbReference type="Rhea" id="RHEA-COMP:9685"/>
        <dbReference type="Rhea" id="RHEA-COMP:9752"/>
        <dbReference type="Rhea" id="RHEA-COMP:9928"/>
        <dbReference type="ChEBI" id="CHEBI:15378"/>
        <dbReference type="ChEBI" id="CHEBI:29969"/>
        <dbReference type="ChEBI" id="CHEBI:64479"/>
        <dbReference type="ChEBI" id="CHEBI:78463"/>
        <dbReference type="ChEBI" id="CHEBI:78809"/>
        <dbReference type="EC" id="2.3.1.181"/>
    </reaction>
</comment>
<keyword evidence="2 4" id="KW-0808">Transferase</keyword>
<evidence type="ECO:0000256" key="7">
    <source>
        <dbReference type="PIRSR" id="PIRSR016262-3"/>
    </source>
</evidence>
<reference evidence="9" key="2">
    <citation type="journal article" date="2015" name="ISME J.">
        <title>A new class of marine Euryarchaeota group II from the Mediterranean deep chlorophyll maximum.</title>
        <authorList>
            <person name="Martin-Cuadrado A.B."/>
            <person name="Garcia-Heredia I."/>
            <person name="Molto A.G."/>
            <person name="Lopez-Ubeda R."/>
            <person name="Kimes N."/>
            <person name="Lopez-Garcia P."/>
            <person name="Moreira D."/>
            <person name="Rodriguez-Valera F."/>
        </authorList>
    </citation>
    <scope>NUCLEOTIDE SEQUENCE</scope>
</reference>
<evidence type="ECO:0000256" key="3">
    <source>
        <dbReference type="ARBA" id="ARBA00023315"/>
    </source>
</evidence>
<feature type="binding site" evidence="6">
    <location>
        <begin position="117"/>
        <end position="119"/>
    </location>
    <ligand>
        <name>substrate</name>
    </ligand>
</feature>
<feature type="binding site" evidence="6">
    <location>
        <begin position="130"/>
        <end position="132"/>
    </location>
    <ligand>
        <name>substrate</name>
    </ligand>
</feature>
<dbReference type="Pfam" id="PF21948">
    <property type="entry name" value="LplA-B_cat"/>
    <property type="match status" value="1"/>
</dbReference>
<dbReference type="PIRSF" id="PIRSF016262">
    <property type="entry name" value="LPLase"/>
    <property type="match status" value="1"/>
</dbReference>
<feature type="binding site" evidence="6">
    <location>
        <begin position="50"/>
        <end position="57"/>
    </location>
    <ligand>
        <name>substrate</name>
    </ligand>
</feature>
<dbReference type="PANTHER" id="PTHR10993">
    <property type="entry name" value="OCTANOYLTRANSFERASE"/>
    <property type="match status" value="1"/>
</dbReference>
<evidence type="ECO:0000256" key="5">
    <source>
        <dbReference type="PIRSR" id="PIRSR016262-1"/>
    </source>
</evidence>
<feature type="active site" description="Acyl-thioester intermediate" evidence="5">
    <location>
        <position position="148"/>
    </location>
</feature>
<keyword evidence="3 4" id="KW-0012">Acyltransferase</keyword>
<dbReference type="EMBL" id="KP211852">
    <property type="protein sequence ID" value="ANV79816.1"/>
    <property type="molecule type" value="Genomic_DNA"/>
</dbReference>
<dbReference type="PROSITE" id="PS01313">
    <property type="entry name" value="LIPB"/>
    <property type="match status" value="1"/>
</dbReference>
<comment type="similarity">
    <text evidence="4">Belongs to the LipB family.</text>
</comment>
<comment type="function">
    <text evidence="4">Catalyzes the transfer of endogenously produced octanoic acid from octanoyl-acyl-carrier-protein onto the lipoyl domains of lipoate-dependent enzymes. Lipoyl-ACP can also act as a substrate although octanoyl-ACP is likely to be the physiological substrate.</text>
</comment>